<evidence type="ECO:0000256" key="3">
    <source>
        <dbReference type="ARBA" id="ARBA00023118"/>
    </source>
</evidence>
<dbReference type="EMBL" id="JADION010000060">
    <property type="protein sequence ID" value="MBF4103162.1"/>
    <property type="molecule type" value="Genomic_DNA"/>
</dbReference>
<evidence type="ECO:0000256" key="1">
    <source>
        <dbReference type="ARBA" id="ARBA00022723"/>
    </source>
</evidence>
<keyword evidence="1" id="KW-0479">Metal-binding</keyword>
<dbReference type="GO" id="GO:0046872">
    <property type="term" value="F:metal ion binding"/>
    <property type="evidence" value="ECO:0007669"/>
    <property type="project" value="UniProtKB-KW"/>
</dbReference>
<gene>
    <name evidence="5" type="ORF">INT80_15355</name>
</gene>
<sequence>MKQIAWINGYTIQIISALAALLHDLGKSSVGFQEKLKPNSIFYADQYRHEWISVRLFEAIQGCDTDEKWLNRLANWNEYQKNNPHWLQSLKKESQSPKVGGFRELPPLAQASTWLIAWHHRVAFLAKVEKTEQN</sequence>
<evidence type="ECO:0000313" key="5">
    <source>
        <dbReference type="EMBL" id="MBF4103162.1"/>
    </source>
</evidence>
<proteinExistence type="predicted"/>
<keyword evidence="2" id="KW-0378">Hydrolase</keyword>
<dbReference type="PROSITE" id="PS51643">
    <property type="entry name" value="HD_CAS3"/>
    <property type="match status" value="1"/>
</dbReference>
<dbReference type="GO" id="GO:0016787">
    <property type="term" value="F:hydrolase activity"/>
    <property type="evidence" value="ECO:0007669"/>
    <property type="project" value="UniProtKB-KW"/>
</dbReference>
<dbReference type="Gene3D" id="1.10.3210.30">
    <property type="match status" value="1"/>
</dbReference>
<reference evidence="5" key="1">
    <citation type="submission" date="2020-11" db="EMBL/GenBank/DDBJ databases">
        <title>Gallibacterium anatis 1637, full genome, WGS.</title>
        <authorList>
            <person name="Laishevtcev A.I."/>
            <person name="Yakimova E.A."/>
            <person name="Petkovich D."/>
            <person name="Stepanova T.V."/>
            <person name="Kalendr R.S."/>
            <person name="Rubalsky E.O."/>
            <person name="Zulkarneev E.R."/>
            <person name="Aleshkin A.V."/>
        </authorList>
    </citation>
    <scope>NUCLEOTIDE SEQUENCE</scope>
    <source>
        <strain evidence="5">1637</strain>
    </source>
</reference>
<accession>A0A930Y968</accession>
<evidence type="ECO:0000259" key="4">
    <source>
        <dbReference type="PROSITE" id="PS51643"/>
    </source>
</evidence>
<dbReference type="AlphaFoldDB" id="A0A930Y968"/>
<dbReference type="InterPro" id="IPR038257">
    <property type="entry name" value="CRISPR-assoc_Cas3_HD_sf"/>
</dbReference>
<evidence type="ECO:0000256" key="2">
    <source>
        <dbReference type="ARBA" id="ARBA00022801"/>
    </source>
</evidence>
<organism evidence="5">
    <name type="scientific">Gallibacterium anatis</name>
    <dbReference type="NCBI Taxonomy" id="750"/>
    <lineage>
        <taxon>Bacteria</taxon>
        <taxon>Pseudomonadati</taxon>
        <taxon>Pseudomonadota</taxon>
        <taxon>Gammaproteobacteria</taxon>
        <taxon>Pasteurellales</taxon>
        <taxon>Pasteurellaceae</taxon>
        <taxon>Gallibacterium</taxon>
    </lineage>
</organism>
<dbReference type="InterPro" id="IPR006483">
    <property type="entry name" value="CRISPR-assoc_Cas3_HD"/>
</dbReference>
<protein>
    <recommendedName>
        <fullName evidence="4">HD Cas3-type domain-containing protein</fullName>
    </recommendedName>
</protein>
<feature type="domain" description="HD Cas3-type" evidence="4">
    <location>
        <begin position="1"/>
        <end position="134"/>
    </location>
</feature>
<keyword evidence="3" id="KW-0051">Antiviral defense</keyword>
<comment type="caution">
    <text evidence="5">The sequence shown here is derived from an EMBL/GenBank/DDBJ whole genome shotgun (WGS) entry which is preliminary data.</text>
</comment>
<name>A0A930Y968_9PAST</name>
<dbReference type="GO" id="GO:0051607">
    <property type="term" value="P:defense response to virus"/>
    <property type="evidence" value="ECO:0007669"/>
    <property type="project" value="UniProtKB-KW"/>
</dbReference>